<keyword evidence="2 15" id="KW-0436">Ligase</keyword>
<evidence type="ECO:0000256" key="13">
    <source>
        <dbReference type="ARBA" id="ARBA00024565"/>
    </source>
</evidence>
<reference evidence="17" key="3">
    <citation type="submission" date="2025-09" db="UniProtKB">
        <authorList>
            <consortium name="Ensembl"/>
        </authorList>
    </citation>
    <scope>IDENTIFICATION</scope>
</reference>
<keyword evidence="4" id="KW-0472">Membrane</keyword>
<comment type="similarity">
    <text evidence="1 15">Belongs to the ATP-dependent AMP-binding enzyme family.</text>
</comment>
<dbReference type="GO" id="GO:0047676">
    <property type="term" value="F:arachidonate-CoA ligase activity"/>
    <property type="evidence" value="ECO:0007669"/>
    <property type="project" value="UniProtKB-EC"/>
</dbReference>
<proteinExistence type="inferred from homology"/>
<dbReference type="EC" id="6.2.1.15" evidence="15"/>
<keyword evidence="4" id="KW-1000">Mitochondrion outer membrane</keyword>
<evidence type="ECO:0000256" key="4">
    <source>
        <dbReference type="ARBA" id="ARBA00022787"/>
    </source>
</evidence>
<evidence type="ECO:0000313" key="18">
    <source>
        <dbReference type="Proteomes" id="UP000694399"/>
    </source>
</evidence>
<dbReference type="AlphaFoldDB" id="A0A8C8WHI6"/>
<dbReference type="Pfam" id="PF00501">
    <property type="entry name" value="AMP-binding"/>
    <property type="match status" value="2"/>
</dbReference>
<keyword evidence="7 15" id="KW-0443">Lipid metabolism</keyword>
<organism evidence="17 18">
    <name type="scientific">Panthera leo</name>
    <name type="common">Lion</name>
    <dbReference type="NCBI Taxonomy" id="9689"/>
    <lineage>
        <taxon>Eukaryota</taxon>
        <taxon>Metazoa</taxon>
        <taxon>Chordata</taxon>
        <taxon>Craniata</taxon>
        <taxon>Vertebrata</taxon>
        <taxon>Euteleostomi</taxon>
        <taxon>Mammalia</taxon>
        <taxon>Eutheria</taxon>
        <taxon>Laurasiatheria</taxon>
        <taxon>Carnivora</taxon>
        <taxon>Feliformia</taxon>
        <taxon>Felidae</taxon>
        <taxon>Pantherinae</taxon>
        <taxon>Panthera</taxon>
    </lineage>
</organism>
<dbReference type="InterPro" id="IPR042099">
    <property type="entry name" value="ANL_N_sf"/>
</dbReference>
<evidence type="ECO:0000259" key="16">
    <source>
        <dbReference type="Pfam" id="PF00501"/>
    </source>
</evidence>
<comment type="catalytic activity">
    <reaction evidence="14 15">
        <text>hexadecanoate + ATP + CoA = hexadecanoyl-CoA + AMP + diphosphate</text>
        <dbReference type="Rhea" id="RHEA:30751"/>
        <dbReference type="ChEBI" id="CHEBI:7896"/>
        <dbReference type="ChEBI" id="CHEBI:30616"/>
        <dbReference type="ChEBI" id="CHEBI:33019"/>
        <dbReference type="ChEBI" id="CHEBI:57287"/>
        <dbReference type="ChEBI" id="CHEBI:57379"/>
        <dbReference type="ChEBI" id="CHEBI:456215"/>
    </reaction>
    <physiologicalReaction direction="left-to-right" evidence="14 15">
        <dbReference type="Rhea" id="RHEA:30752"/>
    </physiologicalReaction>
</comment>
<dbReference type="Ensembl" id="ENSPLOT00000003771.1">
    <property type="protein sequence ID" value="ENSPLOP00000003423.1"/>
    <property type="gene ID" value="ENSPLOG00000002288.1"/>
</dbReference>
<gene>
    <name evidence="17" type="primary">ACSL6</name>
</gene>
<evidence type="ECO:0000256" key="11">
    <source>
        <dbReference type="ARBA" id="ARBA00024532"/>
    </source>
</evidence>
<reference evidence="17" key="1">
    <citation type="journal article" date="2019" name="bioRxiv">
        <title>Long live the king: chromosome-level assembly of the lion (Panthera leo) using linked-read, Hi-C, and long read data.</title>
        <authorList>
            <person name="Armstrong E.E."/>
            <person name="Taylor R.W."/>
            <person name="Miller D.E."/>
            <person name="Kaelin C."/>
            <person name="Barsh G."/>
            <person name="Hadly E.A."/>
            <person name="Petrov D."/>
        </authorList>
    </citation>
    <scope>NUCLEOTIDE SEQUENCE [LARGE SCALE GENOMIC DNA]</scope>
</reference>
<keyword evidence="6 15" id="KW-0067">ATP-binding</keyword>
<accession>A0A8C8WHI6</accession>
<comment type="catalytic activity">
    <reaction evidence="11 15">
        <text>15-hydroxy-(5Z,8Z,11Z,13E)-eicosatetraenoate + ATP + CoA = 15-hydroxy-(5Z,8Z,11Z,13E)-eicosatetraenoyl-CoA + AMP + diphosphate</text>
        <dbReference type="Rhea" id="RHEA:52116"/>
        <dbReference type="ChEBI" id="CHEBI:30616"/>
        <dbReference type="ChEBI" id="CHEBI:33019"/>
        <dbReference type="ChEBI" id="CHEBI:57287"/>
        <dbReference type="ChEBI" id="CHEBI:78832"/>
        <dbReference type="ChEBI" id="CHEBI:136409"/>
        <dbReference type="ChEBI" id="CHEBI:456215"/>
    </reaction>
    <physiologicalReaction direction="left-to-right" evidence="11 15">
        <dbReference type="Rhea" id="RHEA:52117"/>
    </physiologicalReaction>
</comment>
<keyword evidence="4" id="KW-0496">Mitochondrion</keyword>
<dbReference type="SUPFAM" id="SSF56801">
    <property type="entry name" value="Acetyl-CoA synthetase-like"/>
    <property type="match status" value="1"/>
</dbReference>
<evidence type="ECO:0000256" key="9">
    <source>
        <dbReference type="ARBA" id="ARBA00024484"/>
    </source>
</evidence>
<evidence type="ECO:0000256" key="15">
    <source>
        <dbReference type="RuleBase" id="RU369030"/>
    </source>
</evidence>
<evidence type="ECO:0000256" key="7">
    <source>
        <dbReference type="ARBA" id="ARBA00023098"/>
    </source>
</evidence>
<protein>
    <recommendedName>
        <fullName evidence="15">Long-chain-fatty-acid--CoA ligase</fullName>
        <ecNumber evidence="15">6.2.1.15</ecNumber>
        <ecNumber evidence="15">6.2.1.3</ecNumber>
    </recommendedName>
    <alternativeName>
        <fullName evidence="15">Acyl-CoA synthetase</fullName>
    </alternativeName>
    <alternativeName>
        <fullName evidence="15">Long-chain acyl-CoA synthetase</fullName>
    </alternativeName>
</protein>
<keyword evidence="3 15" id="KW-0547">Nucleotide-binding</keyword>
<dbReference type="Proteomes" id="UP000694399">
    <property type="component" value="Chromosome A1"/>
</dbReference>
<dbReference type="PANTHER" id="PTHR43272:SF54">
    <property type="entry name" value="LONG-CHAIN-FATTY-ACID--COA LIGASE 6"/>
    <property type="match status" value="1"/>
</dbReference>
<evidence type="ECO:0000256" key="6">
    <source>
        <dbReference type="ARBA" id="ARBA00022840"/>
    </source>
</evidence>
<dbReference type="GeneTree" id="ENSGT00940000162308"/>
<comment type="catalytic activity">
    <reaction evidence="10 15">
        <text>12-hydroxy-(5Z,8Z,10E,14Z)-eicosatetraenoate + ATP + CoA = 12-hydroxy-(5Z,8Z,10E,14Z)-eicosatetraenoyl-CoA + AMP + diphosphate</text>
        <dbReference type="Rhea" id="RHEA:52112"/>
        <dbReference type="ChEBI" id="CHEBI:30616"/>
        <dbReference type="ChEBI" id="CHEBI:33019"/>
        <dbReference type="ChEBI" id="CHEBI:57287"/>
        <dbReference type="ChEBI" id="CHEBI:90718"/>
        <dbReference type="ChEBI" id="CHEBI:136408"/>
        <dbReference type="ChEBI" id="CHEBI:456215"/>
    </reaction>
    <physiologicalReaction direction="left-to-right" evidence="10 15">
        <dbReference type="Rhea" id="RHEA:52113"/>
    </physiologicalReaction>
</comment>
<keyword evidence="5 15" id="KW-0276">Fatty acid metabolism</keyword>
<sequence>MQTQEILRLLRLPELGDLGQFFRSLSATTLDSGGARRSVIGDGPQLLTHYYDDARTMYEVFRRGLSISGNGPCLGFRKPKQPYQWLSYQEVADRAEYLGSGLLQHDCKACTDQFVGVFAQNRPEWIIAELACYTYSMVVIPLYDTLGPGAIRYIINTADISTVVVDKPQKAVLLLEHVERKETPGLKLIIVMEPFEEALKDRGQECGVVIKSMQAVEECGQRNHHVPVPPKPSDLSIVCFTSGTTGNPKGAMLTHGNVVADFSGFLKVTEGDIRLLSDDMKALCPTIFPVVPRLLNRMYDKIFSQADTPLKRWLLEFAAKRKQAEVRKGIIRNDSIWDELFFNKIQANLGGCVRMIVTGAAPASPAVLGFLRAALGCQVYEGYGQTECTAGCTFTTPGDWTSGHVGAPLPCNHIKLVDVEELNYWTYKGEGEICVRGPNVFKGYLKDPDRTKEALDSDGWLHTGDIGKWLPAGTLKIIDRKKHIFKLAQGEYIAPEKIENIYIRSEPVAQIFVHGNSLKAYLVGIVVPDPEVMPSWAQKRGIEGSYAELCANKELKKAILEDMVRLGKESGLHSFEQVKAIHIHSDMFSVQNGLLTPTLKAKRPELREYFKKQIEELYSISM</sequence>
<dbReference type="Gene3D" id="3.40.50.12780">
    <property type="entry name" value="N-terminal domain of ligase-like"/>
    <property type="match status" value="2"/>
</dbReference>
<dbReference type="PANTHER" id="PTHR43272">
    <property type="entry name" value="LONG-CHAIN-FATTY-ACID--COA LIGASE"/>
    <property type="match status" value="1"/>
</dbReference>
<name>A0A8C8WHI6_PANLE</name>
<comment type="function">
    <text evidence="15">Catalyzes the conversion of long-chain fatty acids to their active form acyl-CoAs for both synthesis of cellular lipids, and degradation via beta-oxidation.</text>
</comment>
<evidence type="ECO:0000256" key="2">
    <source>
        <dbReference type="ARBA" id="ARBA00022598"/>
    </source>
</evidence>
<feature type="domain" description="AMP-dependent synthetase/ligase" evidence="16">
    <location>
        <begin position="274"/>
        <end position="445"/>
    </location>
</feature>
<evidence type="ECO:0000313" key="17">
    <source>
        <dbReference type="Ensembl" id="ENSPLOP00000003423.1"/>
    </source>
</evidence>
<dbReference type="GO" id="GO:0005524">
    <property type="term" value="F:ATP binding"/>
    <property type="evidence" value="ECO:0007669"/>
    <property type="project" value="UniProtKB-KW"/>
</dbReference>
<evidence type="ECO:0000256" key="8">
    <source>
        <dbReference type="ARBA" id="ARBA00024469"/>
    </source>
</evidence>
<comment type="subcellular location">
    <subcellularLocation>
        <location evidence="15">Mitochondrion outer membrane</location>
        <topology evidence="15">Single-pass membrane protein</topology>
    </subcellularLocation>
    <subcellularLocation>
        <location evidence="15">Endoplasmic reticulum membrane</location>
        <topology evidence="15">Single-pass membrane protein</topology>
    </subcellularLocation>
</comment>
<evidence type="ECO:0000256" key="10">
    <source>
        <dbReference type="ARBA" id="ARBA00024495"/>
    </source>
</evidence>
<comment type="catalytic activity">
    <reaction evidence="12 15">
        <text>(5Z,8Z,11Z,14Z)-eicosatetraenoate + ATP + CoA = (5Z,8Z,11Z,14Z)-eicosatetraenoyl-CoA + AMP + diphosphate</text>
        <dbReference type="Rhea" id="RHEA:19713"/>
        <dbReference type="ChEBI" id="CHEBI:30616"/>
        <dbReference type="ChEBI" id="CHEBI:32395"/>
        <dbReference type="ChEBI" id="CHEBI:33019"/>
        <dbReference type="ChEBI" id="CHEBI:57287"/>
        <dbReference type="ChEBI" id="CHEBI:57368"/>
        <dbReference type="ChEBI" id="CHEBI:456215"/>
        <dbReference type="EC" id="6.2.1.15"/>
    </reaction>
    <physiologicalReaction direction="left-to-right" evidence="12 15">
        <dbReference type="Rhea" id="RHEA:19714"/>
    </physiologicalReaction>
</comment>
<keyword evidence="18" id="KW-1185">Reference proteome</keyword>
<dbReference type="EC" id="6.2.1.3" evidence="15"/>
<reference evidence="17" key="2">
    <citation type="submission" date="2025-08" db="UniProtKB">
        <authorList>
            <consortium name="Ensembl"/>
        </authorList>
    </citation>
    <scope>IDENTIFICATION</scope>
</reference>
<dbReference type="CDD" id="cd05927">
    <property type="entry name" value="LC-FACS_euk"/>
    <property type="match status" value="1"/>
</dbReference>
<dbReference type="GO" id="GO:0005741">
    <property type="term" value="C:mitochondrial outer membrane"/>
    <property type="evidence" value="ECO:0007669"/>
    <property type="project" value="UniProtKB-SubCell"/>
</dbReference>
<comment type="catalytic activity">
    <reaction evidence="9">
        <text>a long-chain fatty acid + ATP + CoA = a long-chain fatty acyl-CoA + AMP + diphosphate</text>
        <dbReference type="Rhea" id="RHEA:15421"/>
        <dbReference type="ChEBI" id="CHEBI:30616"/>
        <dbReference type="ChEBI" id="CHEBI:33019"/>
        <dbReference type="ChEBI" id="CHEBI:57287"/>
        <dbReference type="ChEBI" id="CHEBI:57560"/>
        <dbReference type="ChEBI" id="CHEBI:83139"/>
        <dbReference type="ChEBI" id="CHEBI:456215"/>
        <dbReference type="EC" id="6.2.1.3"/>
    </reaction>
    <physiologicalReaction direction="left-to-right" evidence="9">
        <dbReference type="Rhea" id="RHEA:15422"/>
    </physiologicalReaction>
</comment>
<dbReference type="PROSITE" id="PS00455">
    <property type="entry name" value="AMP_BINDING"/>
    <property type="match status" value="1"/>
</dbReference>
<evidence type="ECO:0000256" key="1">
    <source>
        <dbReference type="ARBA" id="ARBA00006432"/>
    </source>
</evidence>
<dbReference type="InterPro" id="IPR000873">
    <property type="entry name" value="AMP-dep_synth/lig_dom"/>
</dbReference>
<evidence type="ECO:0000256" key="14">
    <source>
        <dbReference type="ARBA" id="ARBA00049139"/>
    </source>
</evidence>
<comment type="catalytic activity">
    <reaction evidence="8 15">
        <text>5-hydroxy-(6E,8Z,11Z,14Z)-eicosatetraenoate + ATP + CoA = 5-hydroxy-(6E,8Z,11Z,14Z)-eicosatetraenoyl-CoA + AMP + diphosphate</text>
        <dbReference type="Rhea" id="RHEA:52108"/>
        <dbReference type="ChEBI" id="CHEBI:30616"/>
        <dbReference type="ChEBI" id="CHEBI:33019"/>
        <dbReference type="ChEBI" id="CHEBI:57287"/>
        <dbReference type="ChEBI" id="CHEBI:65341"/>
        <dbReference type="ChEBI" id="CHEBI:136407"/>
        <dbReference type="ChEBI" id="CHEBI:456215"/>
    </reaction>
    <physiologicalReaction direction="left-to-right" evidence="8 15">
        <dbReference type="Rhea" id="RHEA:52109"/>
    </physiologicalReaction>
</comment>
<dbReference type="GO" id="GO:0005789">
    <property type="term" value="C:endoplasmic reticulum membrane"/>
    <property type="evidence" value="ECO:0007669"/>
    <property type="project" value="UniProtKB-SubCell"/>
</dbReference>
<evidence type="ECO:0000256" key="12">
    <source>
        <dbReference type="ARBA" id="ARBA00024548"/>
    </source>
</evidence>
<dbReference type="InterPro" id="IPR020845">
    <property type="entry name" value="AMP-binding_CS"/>
</dbReference>
<dbReference type="InterPro" id="IPR045311">
    <property type="entry name" value="LC-FACS_euk"/>
</dbReference>
<feature type="domain" description="AMP-dependent synthetase/ligase" evidence="16">
    <location>
        <begin position="82"/>
        <end position="265"/>
    </location>
</feature>
<comment type="catalytic activity">
    <reaction evidence="13 15">
        <text>(E)-hexadec-2-enoate + ATP + CoA = (2E)-hexadecenoyl-CoA + AMP + diphosphate</text>
        <dbReference type="Rhea" id="RHEA:36139"/>
        <dbReference type="ChEBI" id="CHEBI:30616"/>
        <dbReference type="ChEBI" id="CHEBI:33019"/>
        <dbReference type="ChEBI" id="CHEBI:57287"/>
        <dbReference type="ChEBI" id="CHEBI:61526"/>
        <dbReference type="ChEBI" id="CHEBI:72745"/>
        <dbReference type="ChEBI" id="CHEBI:456215"/>
    </reaction>
    <physiologicalReaction direction="left-to-right" evidence="13 15">
        <dbReference type="Rhea" id="RHEA:36140"/>
    </physiologicalReaction>
</comment>
<evidence type="ECO:0000256" key="5">
    <source>
        <dbReference type="ARBA" id="ARBA00022832"/>
    </source>
</evidence>
<evidence type="ECO:0000256" key="3">
    <source>
        <dbReference type="ARBA" id="ARBA00022741"/>
    </source>
</evidence>